<proteinExistence type="predicted"/>
<sequence length="242" mass="26988">MNTITPNQLRDLAHIQHARSCGETPLHETPAWLAAERIETLEEQLAEAEIQTAQLSARLVEGDVERDQLAAHQADLVRELTCCQGVLHSLAHSGQVTPEYAVEAKAVLKRTKEASLARREANVAEKALRRAHEELSERKEWAAAHHLLLVASDINAQFRHLAEQAEEDQGGEGMSRWAYAVLRIERRWSLTIGFVEAASKDEAEGAAIRITRERLSKKGAPEAEWPVHLSAAWHDTEVEAVE</sequence>
<evidence type="ECO:0000313" key="3">
    <source>
        <dbReference type="Proteomes" id="UP000184248"/>
    </source>
</evidence>
<keyword evidence="3" id="KW-1185">Reference proteome</keyword>
<accession>A0A1M6RX47</accession>
<dbReference type="AlphaFoldDB" id="A0A1M6RX47"/>
<organism evidence="2 3">
    <name type="scientific">Halomonas caseinilytica</name>
    <dbReference type="NCBI Taxonomy" id="438744"/>
    <lineage>
        <taxon>Bacteria</taxon>
        <taxon>Pseudomonadati</taxon>
        <taxon>Pseudomonadota</taxon>
        <taxon>Gammaproteobacteria</taxon>
        <taxon>Oceanospirillales</taxon>
        <taxon>Halomonadaceae</taxon>
        <taxon>Halomonas</taxon>
    </lineage>
</organism>
<reference evidence="3" key="1">
    <citation type="submission" date="2016-11" db="EMBL/GenBank/DDBJ databases">
        <authorList>
            <person name="Varghese N."/>
            <person name="Submissions S."/>
        </authorList>
    </citation>
    <scope>NUCLEOTIDE SEQUENCE [LARGE SCALE GENOMIC DNA]</scope>
    <source>
        <strain evidence="3">ALO Sharm</strain>
    </source>
</reference>
<gene>
    <name evidence="2" type="ORF">SAMN05192556_102436</name>
</gene>
<dbReference type="RefSeq" id="WP_064699390.1">
    <property type="nucleotide sequence ID" value="NZ_BDEO01000007.1"/>
</dbReference>
<dbReference type="EMBL" id="FRAL01000002">
    <property type="protein sequence ID" value="SHK37010.1"/>
    <property type="molecule type" value="Genomic_DNA"/>
</dbReference>
<name>A0A1M6RX47_9GAMM</name>
<keyword evidence="1" id="KW-0175">Coiled coil</keyword>
<feature type="coiled-coil region" evidence="1">
    <location>
        <begin position="31"/>
        <end position="58"/>
    </location>
</feature>
<evidence type="ECO:0000256" key="1">
    <source>
        <dbReference type="SAM" id="Coils"/>
    </source>
</evidence>
<dbReference type="Proteomes" id="UP000184248">
    <property type="component" value="Unassembled WGS sequence"/>
</dbReference>
<protein>
    <submittedName>
        <fullName evidence="2">Uncharacterized protein</fullName>
    </submittedName>
</protein>
<dbReference type="OrthoDB" id="10014396at2"/>
<evidence type="ECO:0000313" key="2">
    <source>
        <dbReference type="EMBL" id="SHK37010.1"/>
    </source>
</evidence>